<dbReference type="AlphaFoldDB" id="A0A2I0KE81"/>
<feature type="region of interest" description="Disordered" evidence="1">
    <location>
        <begin position="33"/>
        <end position="83"/>
    </location>
</feature>
<evidence type="ECO:0000313" key="2">
    <source>
        <dbReference type="EMBL" id="PKI66076.1"/>
    </source>
</evidence>
<feature type="compositionally biased region" description="Low complexity" evidence="1">
    <location>
        <begin position="1"/>
        <end position="13"/>
    </location>
</feature>
<feature type="region of interest" description="Disordered" evidence="1">
    <location>
        <begin position="116"/>
        <end position="146"/>
    </location>
</feature>
<sequence length="286" mass="30996">MIITIQEGQTGQIASDRSHRIKPVRSRLTGQIALNPARKNSGPPTLGGGHSRSSRTPDTQFSPRIDSRHTPAQKPSIPPLNSARFPAIKLKNPLPENLEIAPKNSKILSTPTFPILVTPPRARRSPGGSRRRLPSSRRGAQRREPLPAVAGLLLSAHHRLLRRSPSHGLGPSFGLCRSSPADSAHPALPSPAEAIRPVPLRLGFSPEPATRFARRFGPASAPSPARPPSAQLPRVRPNPRARPRPPHARPNSPAQRPPLLQPIRTVQTARSGLNAWFLVTYMGLNS</sequence>
<reference evidence="2 3" key="1">
    <citation type="submission" date="2017-11" db="EMBL/GenBank/DDBJ databases">
        <title>De-novo sequencing of pomegranate (Punica granatum L.) genome.</title>
        <authorList>
            <person name="Akparov Z."/>
            <person name="Amiraslanov A."/>
            <person name="Hajiyeva S."/>
            <person name="Abbasov M."/>
            <person name="Kaur K."/>
            <person name="Hamwieh A."/>
            <person name="Solovyev V."/>
            <person name="Salamov A."/>
            <person name="Braich B."/>
            <person name="Kosarev P."/>
            <person name="Mahmoud A."/>
            <person name="Hajiyev E."/>
            <person name="Babayeva S."/>
            <person name="Izzatullayeva V."/>
            <person name="Mammadov A."/>
            <person name="Mammadov A."/>
            <person name="Sharifova S."/>
            <person name="Ojaghi J."/>
            <person name="Eynullazada K."/>
            <person name="Bayramov B."/>
            <person name="Abdulazimova A."/>
            <person name="Shahmuradov I."/>
        </authorList>
    </citation>
    <scope>NUCLEOTIDE SEQUENCE [LARGE SCALE GENOMIC DNA]</scope>
    <source>
        <strain evidence="3">cv. AG2017</strain>
        <tissue evidence="2">Leaf</tissue>
    </source>
</reference>
<feature type="region of interest" description="Disordered" evidence="1">
    <location>
        <begin position="1"/>
        <end position="20"/>
    </location>
</feature>
<dbReference type="Proteomes" id="UP000233551">
    <property type="component" value="Unassembled WGS sequence"/>
</dbReference>
<evidence type="ECO:0000256" key="1">
    <source>
        <dbReference type="SAM" id="MobiDB-lite"/>
    </source>
</evidence>
<feature type="region of interest" description="Disordered" evidence="1">
    <location>
        <begin position="214"/>
        <end position="260"/>
    </location>
</feature>
<name>A0A2I0KE81_PUNGR</name>
<organism evidence="2 3">
    <name type="scientific">Punica granatum</name>
    <name type="common">Pomegranate</name>
    <dbReference type="NCBI Taxonomy" id="22663"/>
    <lineage>
        <taxon>Eukaryota</taxon>
        <taxon>Viridiplantae</taxon>
        <taxon>Streptophyta</taxon>
        <taxon>Embryophyta</taxon>
        <taxon>Tracheophyta</taxon>
        <taxon>Spermatophyta</taxon>
        <taxon>Magnoliopsida</taxon>
        <taxon>eudicotyledons</taxon>
        <taxon>Gunneridae</taxon>
        <taxon>Pentapetalae</taxon>
        <taxon>rosids</taxon>
        <taxon>malvids</taxon>
        <taxon>Myrtales</taxon>
        <taxon>Lythraceae</taxon>
        <taxon>Punica</taxon>
    </lineage>
</organism>
<comment type="caution">
    <text evidence="2">The sequence shown here is derived from an EMBL/GenBank/DDBJ whole genome shotgun (WGS) entry which is preliminary data.</text>
</comment>
<feature type="compositionally biased region" description="Basic residues" evidence="1">
    <location>
        <begin position="121"/>
        <end position="135"/>
    </location>
</feature>
<dbReference type="EMBL" id="PGOL01000696">
    <property type="protein sequence ID" value="PKI66076.1"/>
    <property type="molecule type" value="Genomic_DNA"/>
</dbReference>
<feature type="compositionally biased region" description="Basic residues" evidence="1">
    <location>
        <begin position="237"/>
        <end position="247"/>
    </location>
</feature>
<protein>
    <submittedName>
        <fullName evidence="2">Uncharacterized protein</fullName>
    </submittedName>
</protein>
<proteinExistence type="predicted"/>
<accession>A0A2I0KE81</accession>
<keyword evidence="3" id="KW-1185">Reference proteome</keyword>
<gene>
    <name evidence="2" type="ORF">CRG98_013571</name>
</gene>
<evidence type="ECO:0000313" key="3">
    <source>
        <dbReference type="Proteomes" id="UP000233551"/>
    </source>
</evidence>